<reference evidence="1 2" key="1">
    <citation type="submission" date="2012-05" db="EMBL/GenBank/DDBJ databases">
        <title>Recombination and specialization in a pathogen metapopulation.</title>
        <authorList>
            <person name="Gardiner A."/>
            <person name="Kemen E."/>
            <person name="Schultz-Larsen T."/>
            <person name="MacLean D."/>
            <person name="Van Oosterhout C."/>
            <person name="Jones J.D.G."/>
        </authorList>
    </citation>
    <scope>NUCLEOTIDE SEQUENCE [LARGE SCALE GENOMIC DNA]</scope>
    <source>
        <strain evidence="1 2">Ac Nc2</strain>
    </source>
</reference>
<gene>
    <name evidence="1" type="ORF">BN9_021910</name>
</gene>
<sequence>MRLMKLFTSVSGRRRSLDSEFESSSATSRLPSIAQSFKNTIRLIHLCQNGELAAQKIIKCERNIRGTDFDACSKEQSSLRSRCPLKVLQNRGRQKYLYFLTACMFKEVALRAWLYLPRSEMVQTLMQN</sequence>
<dbReference type="EMBL" id="CAIX01000018">
    <property type="protein sequence ID" value="CCI41407.1"/>
    <property type="molecule type" value="Genomic_DNA"/>
</dbReference>
<dbReference type="InParanoid" id="A0A024G4G1"/>
<dbReference type="AlphaFoldDB" id="A0A024G4G1"/>
<keyword evidence="2" id="KW-1185">Reference proteome</keyword>
<accession>A0A024G4G1</accession>
<evidence type="ECO:0000313" key="2">
    <source>
        <dbReference type="Proteomes" id="UP000053237"/>
    </source>
</evidence>
<organism evidence="1 2">
    <name type="scientific">Albugo candida</name>
    <dbReference type="NCBI Taxonomy" id="65357"/>
    <lineage>
        <taxon>Eukaryota</taxon>
        <taxon>Sar</taxon>
        <taxon>Stramenopiles</taxon>
        <taxon>Oomycota</taxon>
        <taxon>Peronosporomycetes</taxon>
        <taxon>Albuginales</taxon>
        <taxon>Albuginaceae</taxon>
        <taxon>Albugo</taxon>
    </lineage>
</organism>
<dbReference type="Proteomes" id="UP000053237">
    <property type="component" value="Unassembled WGS sequence"/>
</dbReference>
<protein>
    <submittedName>
        <fullName evidence="1">Uncharacterized protein</fullName>
    </submittedName>
</protein>
<name>A0A024G4G1_9STRA</name>
<proteinExistence type="predicted"/>
<evidence type="ECO:0000313" key="1">
    <source>
        <dbReference type="EMBL" id="CCI41407.1"/>
    </source>
</evidence>
<comment type="caution">
    <text evidence="1">The sequence shown here is derived from an EMBL/GenBank/DDBJ whole genome shotgun (WGS) entry which is preliminary data.</text>
</comment>